<accession>A0A0G3EG14</accession>
<organism evidence="2 3">
    <name type="scientific">Kiritimatiella glycovorans</name>
    <dbReference type="NCBI Taxonomy" id="1307763"/>
    <lineage>
        <taxon>Bacteria</taxon>
        <taxon>Pseudomonadati</taxon>
        <taxon>Kiritimatiellota</taxon>
        <taxon>Kiritimatiellia</taxon>
        <taxon>Kiritimatiellales</taxon>
        <taxon>Kiritimatiellaceae</taxon>
        <taxon>Kiritimatiella</taxon>
    </lineage>
</organism>
<dbReference type="SMART" id="SM00642">
    <property type="entry name" value="Aamy"/>
    <property type="match status" value="1"/>
</dbReference>
<dbReference type="InterPro" id="IPR017853">
    <property type="entry name" value="GH"/>
</dbReference>
<dbReference type="GO" id="GO:0004134">
    <property type="term" value="F:4-alpha-glucanotransferase activity"/>
    <property type="evidence" value="ECO:0007669"/>
    <property type="project" value="InterPro"/>
</dbReference>
<dbReference type="SUPFAM" id="SSF51445">
    <property type="entry name" value="(Trans)glycosidases"/>
    <property type="match status" value="1"/>
</dbReference>
<dbReference type="Pfam" id="PF06202">
    <property type="entry name" value="GDE_C"/>
    <property type="match status" value="1"/>
</dbReference>
<proteinExistence type="predicted"/>
<dbReference type="InterPro" id="IPR010401">
    <property type="entry name" value="AGL/Gdb1"/>
</dbReference>
<reference evidence="2 3" key="2">
    <citation type="journal article" date="2016" name="ISME J.">
        <title>Characterization of the first cultured representative of Verrucomicrobia subdivision 5 indicates the proposal of a novel phylum.</title>
        <authorList>
            <person name="Spring S."/>
            <person name="Bunk B."/>
            <person name="Sproer C."/>
            <person name="Schumann P."/>
            <person name="Rohde M."/>
            <person name="Tindall B.J."/>
            <person name="Klenk H.P."/>
        </authorList>
    </citation>
    <scope>NUCLEOTIDE SEQUENCE [LARGE SCALE GENOMIC DNA]</scope>
    <source>
        <strain evidence="2 3">L21-Fru-AB</strain>
    </source>
</reference>
<dbReference type="SUPFAM" id="SSF48208">
    <property type="entry name" value="Six-hairpin glycosidases"/>
    <property type="match status" value="1"/>
</dbReference>
<dbReference type="Gene3D" id="3.20.20.80">
    <property type="entry name" value="Glycosidases"/>
    <property type="match status" value="1"/>
</dbReference>
<name>A0A0G3EG14_9BACT</name>
<keyword evidence="2" id="KW-0808">Transferase</keyword>
<dbReference type="Proteomes" id="UP000035268">
    <property type="component" value="Chromosome"/>
</dbReference>
<dbReference type="Gene3D" id="1.50.10.10">
    <property type="match status" value="1"/>
</dbReference>
<dbReference type="EMBL" id="CP010904">
    <property type="protein sequence ID" value="AKJ63770.1"/>
    <property type="molecule type" value="Genomic_DNA"/>
</dbReference>
<evidence type="ECO:0000313" key="3">
    <source>
        <dbReference type="Proteomes" id="UP000035268"/>
    </source>
</evidence>
<evidence type="ECO:0000313" key="2">
    <source>
        <dbReference type="EMBL" id="AKJ63770.1"/>
    </source>
</evidence>
<dbReference type="STRING" id="1307763.L21SP4_00491"/>
<keyword evidence="2" id="KW-0328">Glycosyltransferase</keyword>
<dbReference type="GO" id="GO:0004135">
    <property type="term" value="F:amylo-alpha-1,6-glucosidase activity"/>
    <property type="evidence" value="ECO:0007669"/>
    <property type="project" value="InterPro"/>
</dbReference>
<gene>
    <name evidence="2" type="primary">glgE2</name>
    <name evidence="2" type="ORF">L21SP4_00491</name>
</gene>
<dbReference type="EC" id="2.4.99.16" evidence="2"/>
<dbReference type="OrthoDB" id="9761875at2"/>
<dbReference type="Pfam" id="PF12439">
    <property type="entry name" value="GDE_N"/>
    <property type="match status" value="1"/>
</dbReference>
<dbReference type="InterPro" id="IPR024742">
    <property type="entry name" value="Glycogen_debranch_N"/>
</dbReference>
<dbReference type="InterPro" id="IPR012341">
    <property type="entry name" value="6hp_glycosidase-like_sf"/>
</dbReference>
<keyword evidence="3" id="KW-1185">Reference proteome</keyword>
<reference evidence="3" key="1">
    <citation type="submission" date="2015-02" db="EMBL/GenBank/DDBJ databases">
        <title>Description and complete genome sequence of the first cultured representative of the subdivision 5 of the Verrucomicrobia phylum.</title>
        <authorList>
            <person name="Spring S."/>
            <person name="Bunk B."/>
            <person name="Sproer C."/>
            <person name="Klenk H.-P."/>
        </authorList>
    </citation>
    <scope>NUCLEOTIDE SEQUENCE [LARGE SCALE GENOMIC DNA]</scope>
    <source>
        <strain evidence="3">L21-Fru-AB</strain>
    </source>
</reference>
<dbReference type="KEGG" id="vbl:L21SP4_00491"/>
<feature type="domain" description="Glycosyl hydrolase family 13 catalytic" evidence="1">
    <location>
        <begin position="170"/>
        <end position="476"/>
    </location>
</feature>
<dbReference type="PANTHER" id="PTHR10569">
    <property type="entry name" value="GLYCOGEN DEBRANCHING ENZYME"/>
    <property type="match status" value="1"/>
</dbReference>
<sequence>MKVKMTHSADLIQNPAPGTALRRFQGDVLAVELEAGDAGSGAAYLRTNLGRAAVRRAELIAEVHEDAPVLARDWHDLRMRPLGDGRYRIDLPLAETGCFEAKAFFLPEGTDDPLWPTGANLELKVESAGYSAANTLYTAFVRQFGPAKTRSSRERAHPDPIRALDAKNYTVIPPSGTFRDLIAELDFIIGTLGFRIVQLLPVHPIPTTFARMGRFGSPFAALDFMDVNPALAEFDRRVTPLGQFQELADAIHRRGARLFLDLPVNHTGWASSLQVHHPGWFARKADLSFRSPGAWGVTWADLSELDYRHRPLWRYMAEVFLFWCRRGVDGFRCDAGYMVPFDAWVYIVARVRAEYPDTLFLLEGLGGPVEVTEDLLAHAGLDWAYSELFQNYTRDQIEGYLPEGIRVSTTRGTLIHFAETHDNDRLASRSRSFARLRTMLTALCSDAGAFGITNGVEWFADEKIDVHEANALDWGREENQVERIARLTSILRRHPAFYPGAELRLIERGEGDVLALRRRYGEPDAQVLVVAQLDEEQAGPVRWAREEFDHAGGPVYDLISGGSVTVEEDDDGLMRCVLPPASVACLTTRREDLERVADREPGAVPEAVRRRRMKAAAMETRALLRGYADAGETDYDSLAASLAEDPVHFCAEAAGTEYAPVRLWRWPEDARRTILLPDAHLLLCRAKAPFRVELVGAGGGTLSCRDALPDAQGAYFVLLAPPPKVTELTPRKLNLTLHAPDATERGGTDLLQLPADDPGVRLCFDRSEVEERGLYAVTANRRAAAAQVRGDAGAVASQYDAVLAANPHPAAPADRRIMLTRFRAWIRRRGYSQAIQLPCLLEFGIDERREPRWRFEVPVGRGRRVWLDFVLALDRAANRVRLSLTRLEGGDGPDALDDREEVSVILRPDLEDRDHHTVTRAFEGAEQAWPAAVASGPDGFVFEPAAGRRLEVRAGRGAFMPEPEWTYMVEHPVEASRGLAGHTDLFSPGYFELALAGGASSTIVAAVNEEAAGPGVPAAESGDEKIRAATGLREAAREAMRLFVVDRDSSRTVIAGYPWFLDWGRDTLIFLRGMIAAGWTEEALDILAQFARFEENGTLPNMIRGEDVSNRDTSDAPLWFLIACRDLAARIGLETVRHHPAGPRTLGETARDIARGYLEGTPVGVKVEADSGLVFSPAHFTWMDTNHPAGSPREGYPIEIQALWYAGLRWLAQLDPGGRWESLAARVRSSAQRLYRRDSSPFCADTLHARPGTPAAQSKADDALRPNQLFAVTLGLFEDPAFCRSILRDCEELVVPGALRSLADRSVTRPLAVEHDGRLLNDPLRPYWGRYEGDEDTRRKPAYHNGTAWTWLYPMYAEAFEAVWGPEGHAAAASLLTAPVWIFEQGCLGQLAEILDGDAPHVLRGCGAQAWSVSELFRVLERIGENR</sequence>
<dbReference type="InterPro" id="IPR008928">
    <property type="entry name" value="6-hairpin_glycosidase_sf"/>
</dbReference>
<protein>
    <submittedName>
        <fullName evidence="2">Alpha-1,4-glucan:maltose-1-phosphate maltosyltransferase 2</fullName>
        <ecNumber evidence="2">2.4.99.16</ecNumber>
    </submittedName>
</protein>
<dbReference type="RefSeq" id="WP_052881170.1">
    <property type="nucleotide sequence ID" value="NZ_CP010904.1"/>
</dbReference>
<dbReference type="InterPro" id="IPR006047">
    <property type="entry name" value="GH13_cat_dom"/>
</dbReference>
<evidence type="ECO:0000259" key="1">
    <source>
        <dbReference type="SMART" id="SM00642"/>
    </source>
</evidence>
<dbReference type="InterPro" id="IPR032790">
    <property type="entry name" value="GDE_C"/>
</dbReference>
<dbReference type="GO" id="GO:0005980">
    <property type="term" value="P:glycogen catabolic process"/>
    <property type="evidence" value="ECO:0007669"/>
    <property type="project" value="InterPro"/>
</dbReference>
<dbReference type="PANTHER" id="PTHR10569:SF2">
    <property type="entry name" value="GLYCOGEN DEBRANCHING ENZYME"/>
    <property type="match status" value="1"/>
</dbReference>
<dbReference type="PATRIC" id="fig|1609981.3.peg.517"/>